<organism evidence="4 5">
    <name type="scientific">Desulfosarcina alkanivorans</name>
    <dbReference type="NCBI Taxonomy" id="571177"/>
    <lineage>
        <taxon>Bacteria</taxon>
        <taxon>Pseudomonadati</taxon>
        <taxon>Thermodesulfobacteriota</taxon>
        <taxon>Desulfobacteria</taxon>
        <taxon>Desulfobacterales</taxon>
        <taxon>Desulfosarcinaceae</taxon>
        <taxon>Desulfosarcina</taxon>
    </lineage>
</organism>
<dbReference type="InterPro" id="IPR049712">
    <property type="entry name" value="Poly_export"/>
</dbReference>
<dbReference type="Pfam" id="PF10531">
    <property type="entry name" value="SLBB"/>
    <property type="match status" value="1"/>
</dbReference>
<sequence>MNMKQETSRQRTGRIHILITGMALYLLMTAGCAHQGGAAPPVATVAAPAAMIVRPLAGEVADYVVGAGDLLEISVWKDPALTRQMVVLPDGTISFPLIGQFSAAGSTVAQLKAAMEKKLVRYIPEPDLSVIVQQVNSQVVYVIGKVNRPGHLPLNRRIDVLQALAMAGGLNVFANREDIRIFRKTADRTMVIPFNYQAVTEENRVAENIWLERGDVIVVK</sequence>
<dbReference type="GO" id="GO:0015159">
    <property type="term" value="F:polysaccharide transmembrane transporter activity"/>
    <property type="evidence" value="ECO:0007669"/>
    <property type="project" value="InterPro"/>
</dbReference>
<keyword evidence="1" id="KW-0732">Signal</keyword>
<protein>
    <submittedName>
        <fullName evidence="4">Uncharacterized protein</fullName>
    </submittedName>
</protein>
<dbReference type="EMBL" id="AP021874">
    <property type="protein sequence ID" value="BBO68385.1"/>
    <property type="molecule type" value="Genomic_DNA"/>
</dbReference>
<dbReference type="InterPro" id="IPR003715">
    <property type="entry name" value="Poly_export_N"/>
</dbReference>
<proteinExistence type="predicted"/>
<gene>
    <name evidence="4" type="ORF">DSCA_23150</name>
</gene>
<evidence type="ECO:0000313" key="4">
    <source>
        <dbReference type="EMBL" id="BBO68385.1"/>
    </source>
</evidence>
<dbReference type="AlphaFoldDB" id="A0A5K7YJ21"/>
<dbReference type="PANTHER" id="PTHR33619:SF3">
    <property type="entry name" value="POLYSACCHARIDE EXPORT PROTEIN GFCE-RELATED"/>
    <property type="match status" value="1"/>
</dbReference>
<dbReference type="InterPro" id="IPR019554">
    <property type="entry name" value="Soluble_ligand-bd"/>
</dbReference>
<evidence type="ECO:0000259" key="3">
    <source>
        <dbReference type="Pfam" id="PF10531"/>
    </source>
</evidence>
<evidence type="ECO:0000313" key="5">
    <source>
        <dbReference type="Proteomes" id="UP000427906"/>
    </source>
</evidence>
<feature type="domain" description="Polysaccharide export protein N-terminal" evidence="2">
    <location>
        <begin position="60"/>
        <end position="132"/>
    </location>
</feature>
<dbReference type="KEGG" id="dalk:DSCA_23150"/>
<evidence type="ECO:0000256" key="1">
    <source>
        <dbReference type="ARBA" id="ARBA00022729"/>
    </source>
</evidence>
<accession>A0A5K7YJ21</accession>
<dbReference type="PANTHER" id="PTHR33619">
    <property type="entry name" value="POLYSACCHARIDE EXPORT PROTEIN GFCE-RELATED"/>
    <property type="match status" value="1"/>
</dbReference>
<keyword evidence="5" id="KW-1185">Reference proteome</keyword>
<feature type="domain" description="Soluble ligand binding" evidence="3">
    <location>
        <begin position="139"/>
        <end position="191"/>
    </location>
</feature>
<dbReference type="Gene3D" id="3.30.1950.10">
    <property type="entry name" value="wza like domain"/>
    <property type="match status" value="1"/>
</dbReference>
<reference evidence="4 5" key="1">
    <citation type="submission" date="2019-11" db="EMBL/GenBank/DDBJ databases">
        <title>Comparative genomics of hydrocarbon-degrading Desulfosarcina strains.</title>
        <authorList>
            <person name="Watanabe M."/>
            <person name="Kojima H."/>
            <person name="Fukui M."/>
        </authorList>
    </citation>
    <scope>NUCLEOTIDE SEQUENCE [LARGE SCALE GENOMIC DNA]</scope>
    <source>
        <strain evidence="4 5">PL12</strain>
    </source>
</reference>
<name>A0A5K7YJ21_9BACT</name>
<evidence type="ECO:0000259" key="2">
    <source>
        <dbReference type="Pfam" id="PF02563"/>
    </source>
</evidence>
<dbReference type="PROSITE" id="PS51257">
    <property type="entry name" value="PROKAR_LIPOPROTEIN"/>
    <property type="match status" value="1"/>
</dbReference>
<dbReference type="Proteomes" id="UP000427906">
    <property type="component" value="Chromosome"/>
</dbReference>
<dbReference type="Gene3D" id="3.10.560.10">
    <property type="entry name" value="Outer membrane lipoprotein wza domain like"/>
    <property type="match status" value="1"/>
</dbReference>
<dbReference type="Pfam" id="PF02563">
    <property type="entry name" value="Poly_export"/>
    <property type="match status" value="1"/>
</dbReference>